<name>A0A2N0SF52_9GLOM</name>
<dbReference type="VEuPathDB" id="FungiDB:RhiirFUN_005553"/>
<evidence type="ECO:0000313" key="3">
    <source>
        <dbReference type="Proteomes" id="UP000232688"/>
    </source>
</evidence>
<organism evidence="2 3">
    <name type="scientific">Rhizophagus irregularis</name>
    <dbReference type="NCBI Taxonomy" id="588596"/>
    <lineage>
        <taxon>Eukaryota</taxon>
        <taxon>Fungi</taxon>
        <taxon>Fungi incertae sedis</taxon>
        <taxon>Mucoromycota</taxon>
        <taxon>Glomeromycotina</taxon>
        <taxon>Glomeromycetes</taxon>
        <taxon>Glomerales</taxon>
        <taxon>Glomeraceae</taxon>
        <taxon>Rhizophagus</taxon>
    </lineage>
</organism>
<dbReference type="VEuPathDB" id="FungiDB:FUN_002402"/>
<reference evidence="2 3" key="2">
    <citation type="submission" date="2017-10" db="EMBL/GenBank/DDBJ databases">
        <title>Genome analyses suggest a sexual origin of heterokaryosis in a supposedly ancient asexual fungus.</title>
        <authorList>
            <person name="Corradi N."/>
            <person name="Sedzielewska K."/>
            <person name="Noel J."/>
            <person name="Charron P."/>
            <person name="Farinelli L."/>
            <person name="Marton T."/>
            <person name="Kruger M."/>
            <person name="Pelin A."/>
            <person name="Brachmann A."/>
            <person name="Corradi N."/>
        </authorList>
    </citation>
    <scope>NUCLEOTIDE SEQUENCE [LARGE SCALE GENOMIC DNA]</scope>
    <source>
        <strain evidence="2 3">A1</strain>
    </source>
</reference>
<comment type="caution">
    <text evidence="2">The sequence shown here is derived from an EMBL/GenBank/DDBJ whole genome shotgun (WGS) entry which is preliminary data.</text>
</comment>
<dbReference type="VEuPathDB" id="FungiDB:RhiirA1_450287"/>
<dbReference type="Proteomes" id="UP000232688">
    <property type="component" value="Unassembled WGS sequence"/>
</dbReference>
<dbReference type="EMBL" id="LLXH01000060">
    <property type="protein sequence ID" value="PKC74174.1"/>
    <property type="molecule type" value="Genomic_DNA"/>
</dbReference>
<proteinExistence type="predicted"/>
<feature type="compositionally biased region" description="Basic and acidic residues" evidence="1">
    <location>
        <begin position="133"/>
        <end position="142"/>
    </location>
</feature>
<evidence type="ECO:0000256" key="1">
    <source>
        <dbReference type="SAM" id="MobiDB-lite"/>
    </source>
</evidence>
<feature type="compositionally biased region" description="Basic and acidic residues" evidence="1">
    <location>
        <begin position="70"/>
        <end position="89"/>
    </location>
</feature>
<reference evidence="2 3" key="1">
    <citation type="submission" date="2017-10" db="EMBL/GenBank/DDBJ databases">
        <title>Extensive intraspecific genome diversity in a model arbuscular mycorrhizal fungus.</title>
        <authorList>
            <person name="Chen E.C.H."/>
            <person name="Morin E."/>
            <person name="Baudet D."/>
            <person name="Noel J."/>
            <person name="Ndikumana S."/>
            <person name="Charron P."/>
            <person name="St-Onge C."/>
            <person name="Giorgi J."/>
            <person name="Grigoriev I.V."/>
            <person name="Roux C."/>
            <person name="Martin F.M."/>
            <person name="Corradi N."/>
        </authorList>
    </citation>
    <scope>NUCLEOTIDE SEQUENCE [LARGE SCALE GENOMIC DNA]</scope>
    <source>
        <strain evidence="2 3">A1</strain>
    </source>
</reference>
<gene>
    <name evidence="2" type="ORF">RhiirA1_450287</name>
</gene>
<evidence type="ECO:0000313" key="2">
    <source>
        <dbReference type="EMBL" id="PKC74174.1"/>
    </source>
</evidence>
<protein>
    <submittedName>
        <fullName evidence="2">Uncharacterized protein</fullName>
    </submittedName>
</protein>
<feature type="compositionally biased region" description="Basic and acidic residues" evidence="1">
    <location>
        <begin position="39"/>
        <end position="60"/>
    </location>
</feature>
<dbReference type="AlphaFoldDB" id="A0A2N0SF52"/>
<accession>A0A2N0SF52</accession>
<feature type="region of interest" description="Disordered" evidence="1">
    <location>
        <begin position="39"/>
        <end position="142"/>
    </location>
</feature>
<sequence length="206" mass="23693">MAEILNIQAVNEFWQDVEKLNRRNKINNSKEKYLDHLEESTYERKSARSEIPTRYDRNKSSEGQNIVIESGHDEQKQTKRVRFHEEKPPSKKKSKSGKRGNTLPDGMKITKLPPINYAEGDETDDGIPSNEANDYRDDDKEALPPEDSLYFVLSNSKVWTLPSGKNVGDIYTEKISENAHTVKNKKRLTAIGNQKGYIAIRRLEDN</sequence>